<dbReference type="InterPro" id="IPR004343">
    <property type="entry name" value="Plus-3_dom"/>
</dbReference>
<feature type="compositionally biased region" description="Basic and acidic residues" evidence="6">
    <location>
        <begin position="183"/>
        <end position="213"/>
    </location>
</feature>
<evidence type="ECO:0000256" key="1">
    <source>
        <dbReference type="ARBA" id="ARBA00004123"/>
    </source>
</evidence>
<dbReference type="PANTHER" id="PTHR13115:SF8">
    <property type="entry name" value="RNA POLYMERASE-ASSOCIATED PROTEIN RTF1 HOMOLOG"/>
    <property type="match status" value="1"/>
</dbReference>
<dbReference type="Gene3D" id="3.90.70.200">
    <property type="entry name" value="Plus-3 domain"/>
    <property type="match status" value="1"/>
</dbReference>
<feature type="region of interest" description="Disordered" evidence="6">
    <location>
        <begin position="137"/>
        <end position="259"/>
    </location>
</feature>
<evidence type="ECO:0000256" key="6">
    <source>
        <dbReference type="SAM" id="MobiDB-lite"/>
    </source>
</evidence>
<comment type="caution">
    <text evidence="8">The sequence shown here is derived from an EMBL/GenBank/DDBJ whole genome shotgun (WGS) entry which is preliminary data.</text>
</comment>
<dbReference type="OrthoDB" id="166375at2759"/>
<protein>
    <submittedName>
        <fullName evidence="8">Plus-3-domain-containing protein</fullName>
    </submittedName>
</protein>
<dbReference type="InterPro" id="IPR036128">
    <property type="entry name" value="Plus3-like_sf"/>
</dbReference>
<dbReference type="SMART" id="SM00719">
    <property type="entry name" value="Plus3"/>
    <property type="match status" value="1"/>
</dbReference>
<keyword evidence="4" id="KW-0539">Nucleus</keyword>
<feature type="compositionally biased region" description="Low complexity" evidence="6">
    <location>
        <begin position="9"/>
        <end position="18"/>
    </location>
</feature>
<proteinExistence type="predicted"/>
<dbReference type="SUPFAM" id="SSF159042">
    <property type="entry name" value="Plus3-like"/>
    <property type="match status" value="1"/>
</dbReference>
<evidence type="ECO:0000256" key="5">
    <source>
        <dbReference type="SAM" id="Coils"/>
    </source>
</evidence>
<gene>
    <name evidence="8" type="ORF">K461DRAFT_311413</name>
</gene>
<organism evidence="8 9">
    <name type="scientific">Myriangium duriaei CBS 260.36</name>
    <dbReference type="NCBI Taxonomy" id="1168546"/>
    <lineage>
        <taxon>Eukaryota</taxon>
        <taxon>Fungi</taxon>
        <taxon>Dikarya</taxon>
        <taxon>Ascomycota</taxon>
        <taxon>Pezizomycotina</taxon>
        <taxon>Dothideomycetes</taxon>
        <taxon>Dothideomycetidae</taxon>
        <taxon>Myriangiales</taxon>
        <taxon>Myriangiaceae</taxon>
        <taxon>Myriangium</taxon>
    </lineage>
</organism>
<feature type="compositionally biased region" description="Acidic residues" evidence="6">
    <location>
        <begin position="69"/>
        <end position="80"/>
    </location>
</feature>
<dbReference type="PROSITE" id="PS51360">
    <property type="entry name" value="PLUS3"/>
    <property type="match status" value="1"/>
</dbReference>
<feature type="region of interest" description="Disordered" evidence="6">
    <location>
        <begin position="535"/>
        <end position="555"/>
    </location>
</feature>
<evidence type="ECO:0000259" key="7">
    <source>
        <dbReference type="PROSITE" id="PS51360"/>
    </source>
</evidence>
<feature type="compositionally biased region" description="Basic and acidic residues" evidence="6">
    <location>
        <begin position="235"/>
        <end position="249"/>
    </location>
</feature>
<dbReference type="Pfam" id="PF03126">
    <property type="entry name" value="Plus-3"/>
    <property type="match status" value="1"/>
</dbReference>
<feature type="coiled-coil region" evidence="5">
    <location>
        <begin position="458"/>
        <end position="519"/>
    </location>
</feature>
<dbReference type="AlphaFoldDB" id="A0A9P4J459"/>
<name>A0A9P4J459_9PEZI</name>
<comment type="subcellular location">
    <subcellularLocation>
        <location evidence="1">Nucleus</location>
    </subcellularLocation>
</comment>
<evidence type="ECO:0000256" key="2">
    <source>
        <dbReference type="ARBA" id="ARBA00023015"/>
    </source>
</evidence>
<evidence type="ECO:0000313" key="9">
    <source>
        <dbReference type="Proteomes" id="UP000799439"/>
    </source>
</evidence>
<accession>A0A9P4J459</accession>
<dbReference type="Proteomes" id="UP000799439">
    <property type="component" value="Unassembled WGS sequence"/>
</dbReference>
<evidence type="ECO:0000256" key="4">
    <source>
        <dbReference type="ARBA" id="ARBA00023242"/>
    </source>
</evidence>
<reference evidence="8" key="1">
    <citation type="journal article" date="2020" name="Stud. Mycol.">
        <title>101 Dothideomycetes genomes: a test case for predicting lifestyles and emergence of pathogens.</title>
        <authorList>
            <person name="Haridas S."/>
            <person name="Albert R."/>
            <person name="Binder M."/>
            <person name="Bloem J."/>
            <person name="Labutti K."/>
            <person name="Salamov A."/>
            <person name="Andreopoulos B."/>
            <person name="Baker S."/>
            <person name="Barry K."/>
            <person name="Bills G."/>
            <person name="Bluhm B."/>
            <person name="Cannon C."/>
            <person name="Castanera R."/>
            <person name="Culley D."/>
            <person name="Daum C."/>
            <person name="Ezra D."/>
            <person name="Gonzalez J."/>
            <person name="Henrissat B."/>
            <person name="Kuo A."/>
            <person name="Liang C."/>
            <person name="Lipzen A."/>
            <person name="Lutzoni F."/>
            <person name="Magnuson J."/>
            <person name="Mondo S."/>
            <person name="Nolan M."/>
            <person name="Ohm R."/>
            <person name="Pangilinan J."/>
            <person name="Park H.-J."/>
            <person name="Ramirez L."/>
            <person name="Alfaro M."/>
            <person name="Sun H."/>
            <person name="Tritt A."/>
            <person name="Yoshinaga Y."/>
            <person name="Zwiers L.-H."/>
            <person name="Turgeon B."/>
            <person name="Goodwin S."/>
            <person name="Spatafora J."/>
            <person name="Crous P."/>
            <person name="Grigoriev I."/>
        </authorList>
    </citation>
    <scope>NUCLEOTIDE SEQUENCE</scope>
    <source>
        <strain evidence="8">CBS 260.36</strain>
    </source>
</reference>
<keyword evidence="3" id="KW-0804">Transcription</keyword>
<keyword evidence="5" id="KW-0175">Coiled coil</keyword>
<keyword evidence="9" id="KW-1185">Reference proteome</keyword>
<feature type="domain" description="Plus3" evidence="7">
    <location>
        <begin position="250"/>
        <end position="385"/>
    </location>
</feature>
<dbReference type="GO" id="GO:0016593">
    <property type="term" value="C:Cdc73/Paf1 complex"/>
    <property type="evidence" value="ECO:0007669"/>
    <property type="project" value="TreeGrafter"/>
</dbReference>
<feature type="compositionally biased region" description="Basic and acidic residues" evidence="6">
    <location>
        <begin position="33"/>
        <end position="47"/>
    </location>
</feature>
<dbReference type="PANTHER" id="PTHR13115">
    <property type="entry name" value="RNA POLYMERASE-ASSOCIATED PROTEIN RTF1 HOMOLOG"/>
    <property type="match status" value="1"/>
</dbReference>
<feature type="region of interest" description="Disordered" evidence="6">
    <location>
        <begin position="1"/>
        <end position="107"/>
    </location>
</feature>
<dbReference type="GO" id="GO:0003677">
    <property type="term" value="F:DNA binding"/>
    <property type="evidence" value="ECO:0007669"/>
    <property type="project" value="InterPro"/>
</dbReference>
<keyword evidence="2" id="KW-0805">Transcription regulation</keyword>
<sequence>MSDNELDAELLALAGGDESSSEEEDNVLPSSQERGKNDTSRTIERSPPRRGVAQKLKSRGRARRAQRDSDEEDSFGDSDVESSPRKARSPSDAGLDDDAPLYPIEGKFRSEADRADIMAMTEIEREEILAERAAEIQRRTQDQQLRRLLQQNRRDDDFDGKKRKAGAADLDDGQRKSSRQKTKATDKIEAYKRQRELKGAQRAKGEERRRDQRSPSAGGDYSDRDASGESEVEWDDGRRASPPPRKDEPPPEVEDFDRVRVGRSNFSKFLYDPPFENAVRGCYCRVNCGQDGTGPKYRIGLVKGFHDGRPYTMDGHNGKKVFTDQYVVIANGKKEREYPFAACSDGKFTSSEFAEFKNTLSEDGIRFPTRRQIDGKLAELKSMVNHQWTEADIQAKMDKKWHKQKAYTDYHRERITRRRDDAARRGDDATVARCNKDLADLDASGVVSTSKTASPIKKEDQQTRLAQLNKANRKTNSEEIRKALIAESVAKQKARLAAIAKLKEEEERKKAAADAAAQNGLKVPGSVDDLFGDGSDISRAGTPRNGTSRAGTPMNGVKEKKAFGQFSRKKMDDEVIAAMDLGIDIDI</sequence>
<dbReference type="EMBL" id="ML996083">
    <property type="protein sequence ID" value="KAF2155092.1"/>
    <property type="molecule type" value="Genomic_DNA"/>
</dbReference>
<dbReference type="GO" id="GO:1990269">
    <property type="term" value="F:RNA polymerase II C-terminal domain phosphoserine binding"/>
    <property type="evidence" value="ECO:0007669"/>
    <property type="project" value="TreeGrafter"/>
</dbReference>
<evidence type="ECO:0000313" key="8">
    <source>
        <dbReference type="EMBL" id="KAF2155092.1"/>
    </source>
</evidence>
<evidence type="ECO:0000256" key="3">
    <source>
        <dbReference type="ARBA" id="ARBA00023163"/>
    </source>
</evidence>